<gene>
    <name evidence="1" type="ORF">DT99_14395</name>
</gene>
<accession>A0A071MDQ3</accession>
<name>A0A071MDQ3_9BURK</name>
<evidence type="ECO:0000313" key="1">
    <source>
        <dbReference type="EMBL" id="KEA58987.1"/>
    </source>
</evidence>
<dbReference type="AlphaFoldDB" id="A0A071MDQ3"/>
<proteinExistence type="predicted"/>
<dbReference type="EMBL" id="JJOA01000012">
    <property type="protein sequence ID" value="KEA58987.1"/>
    <property type="molecule type" value="Genomic_DNA"/>
</dbReference>
<sequence length="59" mass="6597">MHDEQFILLDGSRRPLANVRYRVVTDTGQIFTGTTDSDGQTRRIVTDAAAFLKIYTAGH</sequence>
<protein>
    <submittedName>
        <fullName evidence="1">Uncharacterized protein</fullName>
    </submittedName>
</protein>
<comment type="caution">
    <text evidence="1">The sequence shown here is derived from an EMBL/GenBank/DDBJ whole genome shotgun (WGS) entry which is preliminary data.</text>
</comment>
<organism evidence="1">
    <name type="scientific">Burkholderia cenocepacia</name>
    <dbReference type="NCBI Taxonomy" id="95486"/>
    <lineage>
        <taxon>Bacteria</taxon>
        <taxon>Pseudomonadati</taxon>
        <taxon>Pseudomonadota</taxon>
        <taxon>Betaproteobacteria</taxon>
        <taxon>Burkholderiales</taxon>
        <taxon>Burkholderiaceae</taxon>
        <taxon>Burkholderia</taxon>
        <taxon>Burkholderia cepacia complex</taxon>
    </lineage>
</organism>
<reference evidence="1" key="1">
    <citation type="submission" date="2014-04" db="EMBL/GenBank/DDBJ databases">
        <title>In planta biocontrol of soil-borne Fusarium wilt of banana through a plant endophytic bacterium, Burkholderia cenocepacia 869T2.</title>
        <authorList>
            <person name="Ho Y.-N."/>
            <person name="Chiang H.-M."/>
            <person name="Chao C.-P."/>
            <person name="Su C.-C."/>
            <person name="Hsu H.-F."/>
            <person name="Guo C.-T."/>
            <person name="Hsieh J.-L."/>
            <person name="Huang C.-C."/>
        </authorList>
    </citation>
    <scope>NUCLEOTIDE SEQUENCE [LARGE SCALE GENOMIC DNA]</scope>
    <source>
        <strain evidence="1">869T2</strain>
    </source>
</reference>